<evidence type="ECO:0000256" key="1">
    <source>
        <dbReference type="SAM" id="MobiDB-lite"/>
    </source>
</evidence>
<feature type="domain" description="DUF6286" evidence="3">
    <location>
        <begin position="98"/>
        <end position="202"/>
    </location>
</feature>
<organism evidence="4 5">
    <name type="scientific">Streptomyces oceani</name>
    <dbReference type="NCBI Taxonomy" id="1075402"/>
    <lineage>
        <taxon>Bacteria</taxon>
        <taxon>Bacillati</taxon>
        <taxon>Actinomycetota</taxon>
        <taxon>Actinomycetes</taxon>
        <taxon>Kitasatosporales</taxon>
        <taxon>Streptomycetaceae</taxon>
        <taxon>Streptomyces</taxon>
    </lineage>
</organism>
<accession>A0A1E7JZD4</accession>
<feature type="region of interest" description="Disordered" evidence="1">
    <location>
        <begin position="1"/>
        <end position="25"/>
    </location>
</feature>
<dbReference type="RefSeq" id="WP_420855762.1">
    <property type="nucleotide sequence ID" value="NZ_LJGU01000133.1"/>
</dbReference>
<keyword evidence="2" id="KW-0812">Transmembrane</keyword>
<sequence>MEKDPGGGWTQSTSTAAYRPQPGDAGRRANGRFWSSRRFPAVVLALLLLLGTGLLLYDLVAVRAGGPAMAWRRTLADELATRALDDVWVLTGAAVLAAIGLWLLVLAVTPGRRGLLTMRAVTPEVRTGLERAAAALVLRDRAMEVAGVRAARVEVRRHKVKARAEAHFRELDEVRADLDSALEDGIRELGLAGRPRLSVHLRRAGKR</sequence>
<dbReference type="AlphaFoldDB" id="A0A1E7JZD4"/>
<gene>
    <name evidence="4" type="ORF">AN216_17985</name>
</gene>
<keyword evidence="2" id="KW-0472">Membrane</keyword>
<comment type="caution">
    <text evidence="4">The sequence shown here is derived from an EMBL/GenBank/DDBJ whole genome shotgun (WGS) entry which is preliminary data.</text>
</comment>
<proteinExistence type="predicted"/>
<keyword evidence="2" id="KW-1133">Transmembrane helix</keyword>
<feature type="transmembrane region" description="Helical" evidence="2">
    <location>
        <begin position="87"/>
        <end position="109"/>
    </location>
</feature>
<feature type="transmembrane region" description="Helical" evidence="2">
    <location>
        <begin position="39"/>
        <end position="57"/>
    </location>
</feature>
<dbReference type="STRING" id="1075402.AN216_17985"/>
<evidence type="ECO:0000256" key="2">
    <source>
        <dbReference type="SAM" id="Phobius"/>
    </source>
</evidence>
<dbReference type="InterPro" id="IPR046253">
    <property type="entry name" value="DUF6286"/>
</dbReference>
<protein>
    <recommendedName>
        <fullName evidence="3">DUF6286 domain-containing protein</fullName>
    </recommendedName>
</protein>
<dbReference type="Proteomes" id="UP000176101">
    <property type="component" value="Unassembled WGS sequence"/>
</dbReference>
<dbReference type="PATRIC" id="fig|1075402.3.peg.4751"/>
<evidence type="ECO:0000313" key="5">
    <source>
        <dbReference type="Proteomes" id="UP000176101"/>
    </source>
</evidence>
<name>A0A1E7JZD4_9ACTN</name>
<keyword evidence="5" id="KW-1185">Reference proteome</keyword>
<evidence type="ECO:0000259" key="3">
    <source>
        <dbReference type="Pfam" id="PF19803"/>
    </source>
</evidence>
<reference evidence="4 5" key="1">
    <citation type="journal article" date="2016" name="Front. Microbiol.">
        <title>Comparative Genomics Analysis of Streptomyces Species Reveals Their Adaptation to the Marine Environment and Their Diversity at the Genomic Level.</title>
        <authorList>
            <person name="Tian X."/>
            <person name="Zhang Z."/>
            <person name="Yang T."/>
            <person name="Chen M."/>
            <person name="Li J."/>
            <person name="Chen F."/>
            <person name="Yang J."/>
            <person name="Li W."/>
            <person name="Zhang B."/>
            <person name="Zhang Z."/>
            <person name="Wu J."/>
            <person name="Zhang C."/>
            <person name="Long L."/>
            <person name="Xiao J."/>
        </authorList>
    </citation>
    <scope>NUCLEOTIDE SEQUENCE [LARGE SCALE GENOMIC DNA]</scope>
    <source>
        <strain evidence="4 5">SCSIO 02100</strain>
    </source>
</reference>
<evidence type="ECO:0000313" key="4">
    <source>
        <dbReference type="EMBL" id="OEU96956.1"/>
    </source>
</evidence>
<dbReference type="EMBL" id="LJGU01000133">
    <property type="protein sequence ID" value="OEU96956.1"/>
    <property type="molecule type" value="Genomic_DNA"/>
</dbReference>
<dbReference type="Pfam" id="PF19803">
    <property type="entry name" value="DUF6286"/>
    <property type="match status" value="1"/>
</dbReference>